<dbReference type="CDD" id="cd07721">
    <property type="entry name" value="yflN-like_MBL-fold"/>
    <property type="match status" value="1"/>
</dbReference>
<comment type="caution">
    <text evidence="5">The sequence shown here is derived from an EMBL/GenBank/DDBJ whole genome shotgun (WGS) entry which is preliminary data.</text>
</comment>
<dbReference type="SUPFAM" id="SSF56281">
    <property type="entry name" value="Metallo-hydrolase/oxidoreductase"/>
    <property type="match status" value="1"/>
</dbReference>
<proteinExistence type="predicted"/>
<evidence type="ECO:0000256" key="2">
    <source>
        <dbReference type="ARBA" id="ARBA00034301"/>
    </source>
</evidence>
<name>A0A198A312_9BACL</name>
<evidence type="ECO:0000256" key="1">
    <source>
        <dbReference type="ARBA" id="ARBA00034221"/>
    </source>
</evidence>
<organism evidence="5 6">
    <name type="scientific">Paenibacillus oryzisoli</name>
    <dbReference type="NCBI Taxonomy" id="1850517"/>
    <lineage>
        <taxon>Bacteria</taxon>
        <taxon>Bacillati</taxon>
        <taxon>Bacillota</taxon>
        <taxon>Bacilli</taxon>
        <taxon>Bacillales</taxon>
        <taxon>Paenibacillaceae</taxon>
        <taxon>Paenibacillus</taxon>
    </lineage>
</organism>
<feature type="domain" description="Metallo-beta-lactamase" evidence="4">
    <location>
        <begin position="23"/>
        <end position="219"/>
    </location>
</feature>
<comment type="function">
    <text evidence="2">Counteracts the endogenous Pycsar antiviral defense system. Phosphodiesterase that enables metal-dependent hydrolysis of host cyclic nucleotide Pycsar defense signals such as cCMP and cUMP.</text>
</comment>
<dbReference type="AlphaFoldDB" id="A0A198A312"/>
<evidence type="ECO:0000313" key="5">
    <source>
        <dbReference type="EMBL" id="OAS15854.1"/>
    </source>
</evidence>
<dbReference type="InterPro" id="IPR050855">
    <property type="entry name" value="NDM-1-like"/>
</dbReference>
<comment type="catalytic activity">
    <reaction evidence="1">
        <text>3',5'-cyclic CMP + H2O = CMP + H(+)</text>
        <dbReference type="Rhea" id="RHEA:72675"/>
        <dbReference type="ChEBI" id="CHEBI:15377"/>
        <dbReference type="ChEBI" id="CHEBI:15378"/>
        <dbReference type="ChEBI" id="CHEBI:58003"/>
        <dbReference type="ChEBI" id="CHEBI:60377"/>
    </reaction>
    <physiologicalReaction direction="left-to-right" evidence="1">
        <dbReference type="Rhea" id="RHEA:72676"/>
    </physiologicalReaction>
</comment>
<dbReference type="InterPro" id="IPR001279">
    <property type="entry name" value="Metallo-B-lactamas"/>
</dbReference>
<dbReference type="STRING" id="1850517.A8708_23390"/>
<evidence type="ECO:0000256" key="3">
    <source>
        <dbReference type="ARBA" id="ARBA00048505"/>
    </source>
</evidence>
<protein>
    <recommendedName>
        <fullName evidence="4">Metallo-beta-lactamase domain-containing protein</fullName>
    </recommendedName>
</protein>
<accession>A0A198A312</accession>
<evidence type="ECO:0000259" key="4">
    <source>
        <dbReference type="SMART" id="SM00849"/>
    </source>
</evidence>
<dbReference type="OrthoDB" id="9761531at2"/>
<evidence type="ECO:0000313" key="6">
    <source>
        <dbReference type="Proteomes" id="UP000078454"/>
    </source>
</evidence>
<sequence>MGRGRQVKVQRVVTGVYWLPLGTVNAYIIEAEDGLILIDTGTPGSAPAIVEGIQAIGHSPSDLKTILLTHGHPDHVGGTAALKREVPHVKIYISEVDAPIVEKGQPQRPLTATPGFMNKLLFRLFIRETPIETFPIDGYLKANDTLSFAAGLQTIPAPGHSAGQFALLLPKQGGVMFAADAAANMMGLGWSIGHENFPQAKQDLIRLGKAEFDVACFGHGKPLRAKASQKFRATWS</sequence>
<dbReference type="EMBL" id="LYPB01000079">
    <property type="protein sequence ID" value="OAS15854.1"/>
    <property type="molecule type" value="Genomic_DNA"/>
</dbReference>
<dbReference type="PANTHER" id="PTHR42951:SF17">
    <property type="entry name" value="METALLO-BETA-LACTAMASE DOMAIN-CONTAINING PROTEIN"/>
    <property type="match status" value="1"/>
</dbReference>
<dbReference type="Gene3D" id="3.60.15.10">
    <property type="entry name" value="Ribonuclease Z/Hydroxyacylglutathione hydrolase-like"/>
    <property type="match status" value="1"/>
</dbReference>
<dbReference type="PANTHER" id="PTHR42951">
    <property type="entry name" value="METALLO-BETA-LACTAMASE DOMAIN-CONTAINING"/>
    <property type="match status" value="1"/>
</dbReference>
<reference evidence="5 6" key="1">
    <citation type="submission" date="2016-05" db="EMBL/GenBank/DDBJ databases">
        <title>Paenibacillus sp. 1ZS3-15 nov., isolated from the rhizosphere soil.</title>
        <authorList>
            <person name="Zhang X.X."/>
            <person name="Zhang J."/>
        </authorList>
    </citation>
    <scope>NUCLEOTIDE SEQUENCE [LARGE SCALE GENOMIC DNA]</scope>
    <source>
        <strain evidence="5 6">1ZS3-15</strain>
    </source>
</reference>
<comment type="catalytic activity">
    <reaction evidence="3">
        <text>3',5'-cyclic UMP + H2O = UMP + H(+)</text>
        <dbReference type="Rhea" id="RHEA:70575"/>
        <dbReference type="ChEBI" id="CHEBI:15377"/>
        <dbReference type="ChEBI" id="CHEBI:15378"/>
        <dbReference type="ChEBI" id="CHEBI:57865"/>
        <dbReference type="ChEBI" id="CHEBI:184387"/>
    </reaction>
    <physiologicalReaction direction="left-to-right" evidence="3">
        <dbReference type="Rhea" id="RHEA:70576"/>
    </physiologicalReaction>
</comment>
<dbReference type="SMART" id="SM00849">
    <property type="entry name" value="Lactamase_B"/>
    <property type="match status" value="1"/>
</dbReference>
<keyword evidence="6" id="KW-1185">Reference proteome</keyword>
<dbReference type="Pfam" id="PF00753">
    <property type="entry name" value="Lactamase_B"/>
    <property type="match status" value="1"/>
</dbReference>
<dbReference type="InterPro" id="IPR036866">
    <property type="entry name" value="RibonucZ/Hydroxyglut_hydro"/>
</dbReference>
<gene>
    <name evidence="5" type="ORF">A8708_23390</name>
</gene>
<dbReference type="Proteomes" id="UP000078454">
    <property type="component" value="Unassembled WGS sequence"/>
</dbReference>